<evidence type="ECO:0000256" key="1">
    <source>
        <dbReference type="SAM" id="MobiDB-lite"/>
    </source>
</evidence>
<dbReference type="RefSeq" id="WP_238291805.1">
    <property type="nucleotide sequence ID" value="NZ_BPQS01000046.1"/>
</dbReference>
<name>A0ABT8APH1_9HYPH</name>
<dbReference type="EMBL" id="JAUFPT010000046">
    <property type="protein sequence ID" value="MDN3571793.1"/>
    <property type="molecule type" value="Genomic_DNA"/>
</dbReference>
<accession>A0ABT8APH1</accession>
<sequence>MISLPFWATTLISFIVKLVTHWQANLRAEQALRELGAATQADASVAAAEKQEASARAAGDAAADGPDDDRDILPELKP</sequence>
<dbReference type="Proteomes" id="UP001244297">
    <property type="component" value="Unassembled WGS sequence"/>
</dbReference>
<keyword evidence="3" id="KW-1185">Reference proteome</keyword>
<feature type="compositionally biased region" description="Low complexity" evidence="1">
    <location>
        <begin position="46"/>
        <end position="64"/>
    </location>
</feature>
<comment type="caution">
    <text evidence="2">The sequence shown here is derived from an EMBL/GenBank/DDBJ whole genome shotgun (WGS) entry which is preliminary data.</text>
</comment>
<protein>
    <submittedName>
        <fullName evidence="2">Peptidoglycan-binding protein</fullName>
    </submittedName>
</protein>
<evidence type="ECO:0000313" key="3">
    <source>
        <dbReference type="Proteomes" id="UP001244297"/>
    </source>
</evidence>
<evidence type="ECO:0000313" key="2">
    <source>
        <dbReference type="EMBL" id="MDN3571793.1"/>
    </source>
</evidence>
<gene>
    <name evidence="2" type="ORF">QWZ18_14305</name>
</gene>
<feature type="region of interest" description="Disordered" evidence="1">
    <location>
        <begin position="46"/>
        <end position="78"/>
    </location>
</feature>
<proteinExistence type="predicted"/>
<reference evidence="3" key="1">
    <citation type="journal article" date="2019" name="Int. J. Syst. Evol. Microbiol.">
        <title>The Global Catalogue of Microorganisms (GCM) 10K type strain sequencing project: providing services to taxonomists for standard genome sequencing and annotation.</title>
        <authorList>
            <consortium name="The Broad Institute Genomics Platform"/>
            <consortium name="The Broad Institute Genome Sequencing Center for Infectious Disease"/>
            <person name="Wu L."/>
            <person name="Ma J."/>
        </authorList>
    </citation>
    <scope>NUCLEOTIDE SEQUENCE [LARGE SCALE GENOMIC DNA]</scope>
    <source>
        <strain evidence="3">CECT 7806</strain>
    </source>
</reference>
<organism evidence="2 3">
    <name type="scientific">Methylobacterium longum</name>
    <dbReference type="NCBI Taxonomy" id="767694"/>
    <lineage>
        <taxon>Bacteria</taxon>
        <taxon>Pseudomonadati</taxon>
        <taxon>Pseudomonadota</taxon>
        <taxon>Alphaproteobacteria</taxon>
        <taxon>Hyphomicrobiales</taxon>
        <taxon>Methylobacteriaceae</taxon>
        <taxon>Methylobacterium</taxon>
    </lineage>
</organism>